<dbReference type="OrthoDB" id="5187349at2"/>
<evidence type="ECO:0000256" key="1">
    <source>
        <dbReference type="SAM" id="MobiDB-lite"/>
    </source>
</evidence>
<accession>A0A1H2K9V8</accession>
<sequence length="172" mass="17789">MVGLALAVGLGGCSGGDEPAGLETTPPPATTAATTPPSTDEQDAAAIREVYTGYWGALIDSENGPDPDPALFDGIATGAVVEEQMARVANMVDEQQRRIGEPEIGEVQVSVDGDDATAEACVDQRPWGVVVQEQTQPPLEVAPGPVGVRLQREGDGWLIVARIPVAEATISC</sequence>
<evidence type="ECO:0000313" key="3">
    <source>
        <dbReference type="Proteomes" id="UP000182977"/>
    </source>
</evidence>
<gene>
    <name evidence="2" type="ORF">SAMN04488563_3557</name>
</gene>
<reference evidence="3" key="1">
    <citation type="submission" date="2016-10" db="EMBL/GenBank/DDBJ databases">
        <authorList>
            <person name="Varghese N."/>
            <person name="Submissions S."/>
        </authorList>
    </citation>
    <scope>NUCLEOTIDE SEQUENCE [LARGE SCALE GENOMIC DNA]</scope>
    <source>
        <strain evidence="3">DSM 45079</strain>
    </source>
</reference>
<name>A0A1H2K9V8_9ACTN</name>
<organism evidence="2 3">
    <name type="scientific">Jiangella alkaliphila</name>
    <dbReference type="NCBI Taxonomy" id="419479"/>
    <lineage>
        <taxon>Bacteria</taxon>
        <taxon>Bacillati</taxon>
        <taxon>Actinomycetota</taxon>
        <taxon>Actinomycetes</taxon>
        <taxon>Jiangellales</taxon>
        <taxon>Jiangellaceae</taxon>
        <taxon>Jiangella</taxon>
    </lineage>
</organism>
<protein>
    <submittedName>
        <fullName evidence="2">Uncharacterized protein</fullName>
    </submittedName>
</protein>
<dbReference type="RefSeq" id="WP_046770663.1">
    <property type="nucleotide sequence ID" value="NZ_LBMC01000023.1"/>
</dbReference>
<dbReference type="Proteomes" id="UP000182977">
    <property type="component" value="Chromosome I"/>
</dbReference>
<feature type="region of interest" description="Disordered" evidence="1">
    <location>
        <begin position="13"/>
        <end position="41"/>
    </location>
</feature>
<dbReference type="AlphaFoldDB" id="A0A1H2K9V8"/>
<dbReference type="EMBL" id="LT629791">
    <property type="protein sequence ID" value="SDU65095.1"/>
    <property type="molecule type" value="Genomic_DNA"/>
</dbReference>
<evidence type="ECO:0000313" key="2">
    <source>
        <dbReference type="EMBL" id="SDU65095.1"/>
    </source>
</evidence>
<keyword evidence="3" id="KW-1185">Reference proteome</keyword>
<proteinExistence type="predicted"/>
<dbReference type="STRING" id="419479.SAMN04488563_3557"/>